<accession>A0A2U9BNJ3</accession>
<proteinExistence type="predicted"/>
<reference evidence="2 3" key="1">
    <citation type="submission" date="2017-12" db="EMBL/GenBank/DDBJ databases">
        <title>Integrating genomic resources of turbot (Scophthalmus maximus) in depth evaluation of genetic and physical mapping variation across individuals.</title>
        <authorList>
            <person name="Martinez P."/>
        </authorList>
    </citation>
    <scope>NUCLEOTIDE SEQUENCE [LARGE SCALE GENOMIC DNA]</scope>
</reference>
<name>A0A2U9BNJ3_SCOMX</name>
<gene>
    <name evidence="2" type="ORF">SMAX5B_007459</name>
</gene>
<evidence type="ECO:0000256" key="1">
    <source>
        <dbReference type="SAM" id="MobiDB-lite"/>
    </source>
</evidence>
<feature type="compositionally biased region" description="Basic and acidic residues" evidence="1">
    <location>
        <begin position="43"/>
        <end position="55"/>
    </location>
</feature>
<protein>
    <submittedName>
        <fullName evidence="2">Putative ankyrin-2-like</fullName>
    </submittedName>
</protein>
<keyword evidence="3" id="KW-1185">Reference proteome</keyword>
<dbReference type="AlphaFoldDB" id="A0A2U9BNJ3"/>
<evidence type="ECO:0000313" key="3">
    <source>
        <dbReference type="Proteomes" id="UP000246464"/>
    </source>
</evidence>
<feature type="region of interest" description="Disordered" evidence="1">
    <location>
        <begin position="1"/>
        <end position="55"/>
    </location>
</feature>
<sequence>MSSSPEDSRSRGGGSDRDLKMASSSNTSPEGGPPAPLHQSRIRQGEHPGIRESDF</sequence>
<feature type="compositionally biased region" description="Basic and acidic residues" evidence="1">
    <location>
        <begin position="1"/>
        <end position="20"/>
    </location>
</feature>
<evidence type="ECO:0000313" key="2">
    <source>
        <dbReference type="EMBL" id="AWP05685.1"/>
    </source>
</evidence>
<dbReference type="EMBL" id="CP026250">
    <property type="protein sequence ID" value="AWP05685.1"/>
    <property type="molecule type" value="Genomic_DNA"/>
</dbReference>
<dbReference type="Proteomes" id="UP000246464">
    <property type="component" value="Chromosome 8"/>
</dbReference>
<organism evidence="2 3">
    <name type="scientific">Scophthalmus maximus</name>
    <name type="common">Turbot</name>
    <name type="synonym">Psetta maxima</name>
    <dbReference type="NCBI Taxonomy" id="52904"/>
    <lineage>
        <taxon>Eukaryota</taxon>
        <taxon>Metazoa</taxon>
        <taxon>Chordata</taxon>
        <taxon>Craniata</taxon>
        <taxon>Vertebrata</taxon>
        <taxon>Euteleostomi</taxon>
        <taxon>Actinopterygii</taxon>
        <taxon>Neopterygii</taxon>
        <taxon>Teleostei</taxon>
        <taxon>Neoteleostei</taxon>
        <taxon>Acanthomorphata</taxon>
        <taxon>Carangaria</taxon>
        <taxon>Pleuronectiformes</taxon>
        <taxon>Pleuronectoidei</taxon>
        <taxon>Scophthalmidae</taxon>
        <taxon>Scophthalmus</taxon>
    </lineage>
</organism>